<accession>A0A0E9W5Y9</accession>
<reference evidence="1" key="1">
    <citation type="submission" date="2014-11" db="EMBL/GenBank/DDBJ databases">
        <authorList>
            <person name="Amaro Gonzalez C."/>
        </authorList>
    </citation>
    <scope>NUCLEOTIDE SEQUENCE</scope>
</reference>
<sequence length="18" mass="2164">MISSFRQMQNQLIKTQPL</sequence>
<dbReference type="EMBL" id="GBXM01022815">
    <property type="protein sequence ID" value="JAH85762.1"/>
    <property type="molecule type" value="Transcribed_RNA"/>
</dbReference>
<dbReference type="AlphaFoldDB" id="A0A0E9W5Y9"/>
<protein>
    <submittedName>
        <fullName evidence="1">Uncharacterized protein</fullName>
    </submittedName>
</protein>
<reference evidence="1" key="2">
    <citation type="journal article" date="2015" name="Fish Shellfish Immunol.">
        <title>Early steps in the European eel (Anguilla anguilla)-Vibrio vulnificus interaction in the gills: Role of the RtxA13 toxin.</title>
        <authorList>
            <person name="Callol A."/>
            <person name="Pajuelo D."/>
            <person name="Ebbesson L."/>
            <person name="Teles M."/>
            <person name="MacKenzie S."/>
            <person name="Amaro C."/>
        </authorList>
    </citation>
    <scope>NUCLEOTIDE SEQUENCE</scope>
</reference>
<proteinExistence type="predicted"/>
<evidence type="ECO:0000313" key="1">
    <source>
        <dbReference type="EMBL" id="JAH85762.1"/>
    </source>
</evidence>
<name>A0A0E9W5Y9_ANGAN</name>
<organism evidence="1">
    <name type="scientific">Anguilla anguilla</name>
    <name type="common">European freshwater eel</name>
    <name type="synonym">Muraena anguilla</name>
    <dbReference type="NCBI Taxonomy" id="7936"/>
    <lineage>
        <taxon>Eukaryota</taxon>
        <taxon>Metazoa</taxon>
        <taxon>Chordata</taxon>
        <taxon>Craniata</taxon>
        <taxon>Vertebrata</taxon>
        <taxon>Euteleostomi</taxon>
        <taxon>Actinopterygii</taxon>
        <taxon>Neopterygii</taxon>
        <taxon>Teleostei</taxon>
        <taxon>Anguilliformes</taxon>
        <taxon>Anguillidae</taxon>
        <taxon>Anguilla</taxon>
    </lineage>
</organism>